<dbReference type="PANTHER" id="PTHR35179">
    <property type="entry name" value="PROTEIN CBG02620"/>
    <property type="match status" value="1"/>
</dbReference>
<keyword evidence="3" id="KW-1185">Reference proteome</keyword>
<feature type="compositionally biased region" description="Basic residues" evidence="1">
    <location>
        <begin position="86"/>
        <end position="101"/>
    </location>
</feature>
<evidence type="ECO:0000313" key="2">
    <source>
        <dbReference type="EMBL" id="CAG5145899.1"/>
    </source>
</evidence>
<evidence type="ECO:0000256" key="1">
    <source>
        <dbReference type="SAM" id="MobiDB-lite"/>
    </source>
</evidence>
<organism evidence="2 3">
    <name type="scientific">Alternaria atra</name>
    <dbReference type="NCBI Taxonomy" id="119953"/>
    <lineage>
        <taxon>Eukaryota</taxon>
        <taxon>Fungi</taxon>
        <taxon>Dikarya</taxon>
        <taxon>Ascomycota</taxon>
        <taxon>Pezizomycotina</taxon>
        <taxon>Dothideomycetes</taxon>
        <taxon>Pleosporomycetidae</taxon>
        <taxon>Pleosporales</taxon>
        <taxon>Pleosporineae</taxon>
        <taxon>Pleosporaceae</taxon>
        <taxon>Alternaria</taxon>
        <taxon>Alternaria sect. Ulocladioides</taxon>
    </lineage>
</organism>
<dbReference type="EMBL" id="CAJRGZ010000015">
    <property type="protein sequence ID" value="CAG5145899.1"/>
    <property type="molecule type" value="Genomic_DNA"/>
</dbReference>
<name>A0A8J2HY75_9PLEO</name>
<sequence length="547" mass="60271">MLAELQQISGMQSQVQRSLKRRQTGVTESGKYCAENQRHNLIAAAAPVASGALSTNSEAQKTGVKNMPQPIAAENAGLKGDNALQLKKRKPRPTKAGRARKKAEAATAEVPSIKTTPLAASPSRASSIKPTLSQSNQGKEISSDPAPTQQTRYLPKALSWKTSWMFRDTIGLPIRAIEAKSLEPDRTEVSSECGFETLCSYNWQNDGAIYVPGAPPRWNPPALPITLAQDTGRQFIDQNASRVPTFPFEPAFAALAVMKPNTLLDEVDIIVNRNSLRKLLDFSAGKKLDAFCMGLHMIGKTLVINRKERNAQQIIHGSSNAGYGHSFEKTFTEPDDEMGNSSSHHRVIRYHIGPLDCVVRFEVDAYYDDPDAVLDSESRHPTEETIGVVTNALAQLNMVDSPPTQSKSRKPAANKPTRVVEKGVFVDPSKLAEIKAKKLARLNEALPQLWFGRTPYFMNGNHDKGKVHSVDINHAKSGFPRWEEANQDRLRKMVSLLTEIKSVTQGLQNRAGVLVHDEKGGPLKVYVMRNNPGVLPNEIIQKHWSIG</sequence>
<evidence type="ECO:0000313" key="3">
    <source>
        <dbReference type="Proteomes" id="UP000676310"/>
    </source>
</evidence>
<accession>A0A8J2HY75</accession>
<feature type="compositionally biased region" description="Polar residues" evidence="1">
    <location>
        <begin position="123"/>
        <end position="150"/>
    </location>
</feature>
<proteinExistence type="predicted"/>
<feature type="region of interest" description="Disordered" evidence="1">
    <location>
        <begin position="75"/>
        <end position="150"/>
    </location>
</feature>
<gene>
    <name evidence="2" type="ORF">ALTATR162_LOCUS1787</name>
</gene>
<reference evidence="2" key="1">
    <citation type="submission" date="2021-05" db="EMBL/GenBank/DDBJ databases">
        <authorList>
            <person name="Stam R."/>
        </authorList>
    </citation>
    <scope>NUCLEOTIDE SEQUENCE</scope>
    <source>
        <strain evidence="2">CS162</strain>
    </source>
</reference>
<dbReference type="RefSeq" id="XP_043165320.1">
    <property type="nucleotide sequence ID" value="XM_043309385.1"/>
</dbReference>
<dbReference type="GeneID" id="67013159"/>
<dbReference type="OrthoDB" id="420564at2759"/>
<feature type="region of interest" description="Disordered" evidence="1">
    <location>
        <begin position="1"/>
        <end position="31"/>
    </location>
</feature>
<dbReference type="AlphaFoldDB" id="A0A8J2HY75"/>
<dbReference type="Proteomes" id="UP000676310">
    <property type="component" value="Unassembled WGS sequence"/>
</dbReference>
<dbReference type="PANTHER" id="PTHR35179:SF1">
    <property type="entry name" value="INTEGRAL MEMBRANE PROTEIN"/>
    <property type="match status" value="1"/>
</dbReference>
<comment type="caution">
    <text evidence="2">The sequence shown here is derived from an EMBL/GenBank/DDBJ whole genome shotgun (WGS) entry which is preliminary data.</text>
</comment>
<evidence type="ECO:0008006" key="4">
    <source>
        <dbReference type="Google" id="ProtNLM"/>
    </source>
</evidence>
<feature type="compositionally biased region" description="Polar residues" evidence="1">
    <location>
        <begin position="1"/>
        <end position="17"/>
    </location>
</feature>
<protein>
    <recommendedName>
        <fullName evidence="4">Geranylgeranyl pyrophosphate synthetase</fullName>
    </recommendedName>
</protein>